<dbReference type="EMBL" id="UZAH01000950">
    <property type="protein sequence ID" value="VDO19392.1"/>
    <property type="molecule type" value="Genomic_DNA"/>
</dbReference>
<dbReference type="AlphaFoldDB" id="A0A183F4B7"/>
<keyword evidence="2" id="KW-1185">Reference proteome</keyword>
<evidence type="ECO:0000313" key="2">
    <source>
        <dbReference type="Proteomes" id="UP000050761"/>
    </source>
</evidence>
<dbReference type="PANTHER" id="PTHR47408:SF2">
    <property type="entry name" value="DUF1248 DOMAIN-CONTAINING PROTEIN-RELATED"/>
    <property type="match status" value="1"/>
</dbReference>
<dbReference type="OrthoDB" id="6418983at2759"/>
<name>A0A183F4B7_HELPZ</name>
<sequence>MYQRRPSETRHTHVQAVARSLLCGILSSVPEIRKYKSFGSLYPAINKEAGSLFKAMGGDGHAKIGPFTQCQFTKKIFPTDDVRVFGMLECACSAV</sequence>
<accession>A0A3P7WPH1</accession>
<evidence type="ECO:0000313" key="3">
    <source>
        <dbReference type="WBParaSite" id="HPBE_0000100901-mRNA-1"/>
    </source>
</evidence>
<dbReference type="PANTHER" id="PTHR47408">
    <property type="entry name" value="PROTEIN CBG01304-RELATED"/>
    <property type="match status" value="1"/>
</dbReference>
<proteinExistence type="predicted"/>
<dbReference type="WBParaSite" id="HPBE_0000100901-mRNA-1">
    <property type="protein sequence ID" value="HPBE_0000100901-mRNA-1"/>
    <property type="gene ID" value="HPBE_0000100901"/>
</dbReference>
<protein>
    <submittedName>
        <fullName evidence="3">LCIB_C_CA domain-containing protein</fullName>
    </submittedName>
</protein>
<dbReference type="Proteomes" id="UP000050761">
    <property type="component" value="Unassembled WGS sequence"/>
</dbReference>
<evidence type="ECO:0000313" key="1">
    <source>
        <dbReference type="EMBL" id="VDO19392.1"/>
    </source>
</evidence>
<reference evidence="1 2" key="1">
    <citation type="submission" date="2018-11" db="EMBL/GenBank/DDBJ databases">
        <authorList>
            <consortium name="Pathogen Informatics"/>
        </authorList>
    </citation>
    <scope>NUCLEOTIDE SEQUENCE [LARGE SCALE GENOMIC DNA]</scope>
</reference>
<organism evidence="2 3">
    <name type="scientific">Heligmosomoides polygyrus</name>
    <name type="common">Parasitic roundworm</name>
    <dbReference type="NCBI Taxonomy" id="6339"/>
    <lineage>
        <taxon>Eukaryota</taxon>
        <taxon>Metazoa</taxon>
        <taxon>Ecdysozoa</taxon>
        <taxon>Nematoda</taxon>
        <taxon>Chromadorea</taxon>
        <taxon>Rhabditida</taxon>
        <taxon>Rhabditina</taxon>
        <taxon>Rhabditomorpha</taxon>
        <taxon>Strongyloidea</taxon>
        <taxon>Heligmosomidae</taxon>
        <taxon>Heligmosomoides</taxon>
    </lineage>
</organism>
<accession>A0A183F4B7</accession>
<gene>
    <name evidence="1" type="ORF">HPBE_LOCUS1010</name>
</gene>
<reference evidence="3" key="2">
    <citation type="submission" date="2019-09" db="UniProtKB">
        <authorList>
            <consortium name="WormBaseParasite"/>
        </authorList>
    </citation>
    <scope>IDENTIFICATION</scope>
</reference>